<dbReference type="EMBL" id="CAJEWN010000769">
    <property type="protein sequence ID" value="CAD2189759.1"/>
    <property type="molecule type" value="Genomic_DNA"/>
</dbReference>
<feature type="region of interest" description="Disordered" evidence="1">
    <location>
        <begin position="1"/>
        <end position="20"/>
    </location>
</feature>
<organism evidence="3 4">
    <name type="scientific">Meloidogyne enterolobii</name>
    <name type="common">Root-knot nematode worm</name>
    <name type="synonym">Meloidogyne mayaguensis</name>
    <dbReference type="NCBI Taxonomy" id="390850"/>
    <lineage>
        <taxon>Eukaryota</taxon>
        <taxon>Metazoa</taxon>
        <taxon>Ecdysozoa</taxon>
        <taxon>Nematoda</taxon>
        <taxon>Chromadorea</taxon>
        <taxon>Rhabditida</taxon>
        <taxon>Tylenchina</taxon>
        <taxon>Tylenchomorpha</taxon>
        <taxon>Tylenchoidea</taxon>
        <taxon>Meloidogynidae</taxon>
        <taxon>Meloidogyninae</taxon>
        <taxon>Meloidogyne</taxon>
    </lineage>
</organism>
<comment type="caution">
    <text evidence="3">The sequence shown here is derived from an EMBL/GenBank/DDBJ whole genome shotgun (WGS) entry which is preliminary data.</text>
</comment>
<evidence type="ECO:0000313" key="4">
    <source>
        <dbReference type="Proteomes" id="UP000580250"/>
    </source>
</evidence>
<evidence type="ECO:0000313" key="3">
    <source>
        <dbReference type="EMBL" id="CAD2189759.1"/>
    </source>
</evidence>
<dbReference type="InterPro" id="IPR029071">
    <property type="entry name" value="Ubiquitin-like_domsf"/>
</dbReference>
<accession>A0A6V7WRS7</accession>
<dbReference type="GO" id="GO:0045742">
    <property type="term" value="P:positive regulation of epidermal growth factor receptor signaling pathway"/>
    <property type="evidence" value="ECO:0007669"/>
    <property type="project" value="TreeGrafter"/>
</dbReference>
<dbReference type="CDD" id="cd17043">
    <property type="entry name" value="RA"/>
    <property type="match status" value="1"/>
</dbReference>
<feature type="domain" description="Ras-associating" evidence="2">
    <location>
        <begin position="124"/>
        <end position="227"/>
    </location>
</feature>
<dbReference type="SMART" id="SM00314">
    <property type="entry name" value="RA"/>
    <property type="match status" value="1"/>
</dbReference>
<gene>
    <name evidence="3" type="ORF">MENT_LOCUS42500</name>
</gene>
<dbReference type="PANTHER" id="PTHR21298:SF2">
    <property type="entry name" value="GH01721P"/>
    <property type="match status" value="1"/>
</dbReference>
<dbReference type="Proteomes" id="UP000580250">
    <property type="component" value="Unassembled WGS sequence"/>
</dbReference>
<dbReference type="SUPFAM" id="SSF54236">
    <property type="entry name" value="Ubiquitin-like"/>
    <property type="match status" value="1"/>
</dbReference>
<dbReference type="GO" id="GO:0007165">
    <property type="term" value="P:signal transduction"/>
    <property type="evidence" value="ECO:0007669"/>
    <property type="project" value="InterPro"/>
</dbReference>
<evidence type="ECO:0000256" key="1">
    <source>
        <dbReference type="SAM" id="MobiDB-lite"/>
    </source>
</evidence>
<dbReference type="AlphaFoldDB" id="A0A6V7WRS7"/>
<sequence length="254" mass="29128">MLKFQINSSSTSLSKQPPTTTKITTLISSNSPSLSSIPSACSSSSNFSNSSNFKRNSRYFSSFSFDEEEDKKEQLLLPCKQLKCSCCCNNNISTSPSPSPSFKLLNFNKHSPTSLNNLQQLNEFRHHLRIYTNKVRPDTDYKTLYISQNTTTNEIIRLLVWEKLRLQLRDLNLFYLLMEIRTSTRNSVGLVEIRRNIIQLDGNSNPLELQKCQPEGMSRFILGMDNNAILVRVHDGEICPQAKFLTKKFYKMFS</sequence>
<name>A0A6V7WRS7_MELEN</name>
<dbReference type="PANTHER" id="PTHR21298">
    <property type="entry name" value="GH01721P"/>
    <property type="match status" value="1"/>
</dbReference>
<reference evidence="3 4" key="1">
    <citation type="submission" date="2020-08" db="EMBL/GenBank/DDBJ databases">
        <authorList>
            <person name="Koutsovoulos G."/>
            <person name="Danchin GJ E."/>
        </authorList>
    </citation>
    <scope>NUCLEOTIDE SEQUENCE [LARGE SCALE GENOMIC DNA]</scope>
</reference>
<dbReference type="GO" id="GO:0045743">
    <property type="term" value="P:positive regulation of fibroblast growth factor receptor signaling pathway"/>
    <property type="evidence" value="ECO:0007669"/>
    <property type="project" value="TreeGrafter"/>
</dbReference>
<dbReference type="PROSITE" id="PS50200">
    <property type="entry name" value="RA"/>
    <property type="match status" value="1"/>
</dbReference>
<dbReference type="OrthoDB" id="3908708at2759"/>
<dbReference type="Pfam" id="PF00788">
    <property type="entry name" value="RA"/>
    <property type="match status" value="1"/>
</dbReference>
<evidence type="ECO:0000259" key="2">
    <source>
        <dbReference type="PROSITE" id="PS50200"/>
    </source>
</evidence>
<dbReference type="InterPro" id="IPR000159">
    <property type="entry name" value="RA_dom"/>
</dbReference>
<dbReference type="Gene3D" id="3.10.20.90">
    <property type="entry name" value="Phosphatidylinositol 3-kinase Catalytic Subunit, Chain A, domain 1"/>
    <property type="match status" value="1"/>
</dbReference>
<proteinExistence type="predicted"/>
<protein>
    <recommendedName>
        <fullName evidence="2">Ras-associating domain-containing protein</fullName>
    </recommendedName>
</protein>